<dbReference type="CDD" id="cd12913">
    <property type="entry name" value="PDC1_MCP_like"/>
    <property type="match status" value="1"/>
</dbReference>
<organism evidence="1 2">
    <name type="scientific">Leifsonia soli</name>
    <dbReference type="NCBI Taxonomy" id="582665"/>
    <lineage>
        <taxon>Bacteria</taxon>
        <taxon>Bacillati</taxon>
        <taxon>Actinomycetota</taxon>
        <taxon>Actinomycetes</taxon>
        <taxon>Micrococcales</taxon>
        <taxon>Microbacteriaceae</taxon>
        <taxon>Leifsonia</taxon>
    </lineage>
</organism>
<protein>
    <recommendedName>
        <fullName evidence="3">Cache domain-containing protein</fullName>
    </recommendedName>
</protein>
<evidence type="ECO:0000313" key="2">
    <source>
        <dbReference type="Proteomes" id="UP000589620"/>
    </source>
</evidence>
<name>A0A852SW90_9MICO</name>
<keyword evidence="2" id="KW-1185">Reference proteome</keyword>
<accession>A0A852SW90</accession>
<dbReference type="Pfam" id="PF22673">
    <property type="entry name" value="MCP-like_PDC_1"/>
    <property type="match status" value="1"/>
</dbReference>
<proteinExistence type="predicted"/>
<dbReference type="Gene3D" id="3.30.450.20">
    <property type="entry name" value="PAS domain"/>
    <property type="match status" value="1"/>
</dbReference>
<gene>
    <name evidence="1" type="ORF">BJ963_000895</name>
</gene>
<reference evidence="1 2" key="1">
    <citation type="submission" date="2020-07" db="EMBL/GenBank/DDBJ databases">
        <title>Sequencing the genomes of 1000 actinobacteria strains.</title>
        <authorList>
            <person name="Klenk H.-P."/>
        </authorList>
    </citation>
    <scope>NUCLEOTIDE SEQUENCE [LARGE SCALE GENOMIC DNA]</scope>
    <source>
        <strain evidence="1 2">DSM 23871</strain>
    </source>
</reference>
<dbReference type="EMBL" id="JACCBJ010000001">
    <property type="protein sequence ID" value="NYD73376.1"/>
    <property type="molecule type" value="Genomic_DNA"/>
</dbReference>
<dbReference type="AlphaFoldDB" id="A0A852SW90"/>
<dbReference type="Proteomes" id="UP000589620">
    <property type="component" value="Unassembled WGS sequence"/>
</dbReference>
<evidence type="ECO:0000313" key="1">
    <source>
        <dbReference type="EMBL" id="NYD73376.1"/>
    </source>
</evidence>
<dbReference type="RefSeq" id="WP_179454918.1">
    <property type="nucleotide sequence ID" value="NZ_BAAAPX010000001.1"/>
</dbReference>
<comment type="caution">
    <text evidence="1">The sequence shown here is derived from an EMBL/GenBank/DDBJ whole genome shotgun (WGS) entry which is preliminary data.</text>
</comment>
<evidence type="ECO:0008006" key="3">
    <source>
        <dbReference type="Google" id="ProtNLM"/>
    </source>
</evidence>
<sequence>MAERTTMAVTGTPAAAAGRVSELFGRIHETLAGWREAILTGEQDGALSLDDRVAALVLPALAEDDPLLIGAGFVAAPEPTGAGDVRFSWWLGPLDDNPVFGATRAPSKLDLGARSYSDYLRDFASLEWFSVPQSTHRTHITGPYVDHLCACDYIVTVTSPVERDGRMLGVVGLDIYVKRLERELLPGMLACSRPLALVNEHGRVTVSTDPAVLVGTVLPTAPDAVACPGTTFRLVETGA</sequence>